<evidence type="ECO:0000313" key="2">
    <source>
        <dbReference type="Proteomes" id="UP000683360"/>
    </source>
</evidence>
<proteinExistence type="predicted"/>
<accession>A0A8S3QB96</accession>
<dbReference type="InterPro" id="IPR035897">
    <property type="entry name" value="Toll_tir_struct_dom_sf"/>
</dbReference>
<dbReference type="Gene3D" id="3.40.50.10140">
    <property type="entry name" value="Toll/interleukin-1 receptor homology (TIR) domain"/>
    <property type="match status" value="1"/>
</dbReference>
<organism evidence="1 2">
    <name type="scientific">Mytilus edulis</name>
    <name type="common">Blue mussel</name>
    <dbReference type="NCBI Taxonomy" id="6550"/>
    <lineage>
        <taxon>Eukaryota</taxon>
        <taxon>Metazoa</taxon>
        <taxon>Spiralia</taxon>
        <taxon>Lophotrochozoa</taxon>
        <taxon>Mollusca</taxon>
        <taxon>Bivalvia</taxon>
        <taxon>Autobranchia</taxon>
        <taxon>Pteriomorphia</taxon>
        <taxon>Mytilida</taxon>
        <taxon>Mytiloidea</taxon>
        <taxon>Mytilidae</taxon>
        <taxon>Mytilinae</taxon>
        <taxon>Mytilus</taxon>
    </lineage>
</organism>
<name>A0A8S3QB96_MYTED</name>
<gene>
    <name evidence="1" type="ORF">MEDL_7037</name>
</gene>
<sequence length="205" mass="24266">MIAKRLSGFPLNDKKLFEAVCLLMRNRKRKKRKERTDRLCDLGVDWRMDTKELNEELEDEISTDNDSCCRTAVVLYNDEIHENAEKFQRELNSRVPGANIELQDEVCLPGKYTLDVSPYFTKQYIFVLLSQYYKHSVVQYKVNECLCMSLKDKIKRGRVIPVLMTKEDELPDELLPIEPVEYYDENSLKRLLLLFKPRLDRSISY</sequence>
<keyword evidence="2" id="KW-1185">Reference proteome</keyword>
<reference evidence="1" key="1">
    <citation type="submission" date="2021-03" db="EMBL/GenBank/DDBJ databases">
        <authorList>
            <person name="Bekaert M."/>
        </authorList>
    </citation>
    <scope>NUCLEOTIDE SEQUENCE</scope>
</reference>
<comment type="caution">
    <text evidence="1">The sequence shown here is derived from an EMBL/GenBank/DDBJ whole genome shotgun (WGS) entry which is preliminary data.</text>
</comment>
<dbReference type="EMBL" id="CAJPWZ010000371">
    <property type="protein sequence ID" value="CAG2191838.1"/>
    <property type="molecule type" value="Genomic_DNA"/>
</dbReference>
<dbReference type="AlphaFoldDB" id="A0A8S3QB96"/>
<protein>
    <submittedName>
        <fullName evidence="1">Uncharacterized protein</fullName>
    </submittedName>
</protein>
<evidence type="ECO:0000313" key="1">
    <source>
        <dbReference type="EMBL" id="CAG2191838.1"/>
    </source>
</evidence>
<dbReference type="Proteomes" id="UP000683360">
    <property type="component" value="Unassembled WGS sequence"/>
</dbReference>